<feature type="binding site" evidence="7">
    <location>
        <position position="108"/>
    </location>
    <ligand>
        <name>Zn(2+)</name>
        <dbReference type="ChEBI" id="CHEBI:29105"/>
    </ligand>
</feature>
<feature type="binding site" evidence="7">
    <location>
        <position position="105"/>
    </location>
    <ligand>
        <name>Zn(2+)</name>
        <dbReference type="ChEBI" id="CHEBI:29105"/>
    </ligand>
</feature>
<evidence type="ECO:0000256" key="5">
    <source>
        <dbReference type="ARBA" id="ARBA00023125"/>
    </source>
</evidence>
<dbReference type="InterPro" id="IPR002481">
    <property type="entry name" value="FUR"/>
</dbReference>
<accession>A0A6F8ZEP2</accession>
<dbReference type="Gene3D" id="1.10.10.10">
    <property type="entry name" value="Winged helix-like DNA-binding domain superfamily/Winged helix DNA-binding domain"/>
    <property type="match status" value="1"/>
</dbReference>
<feature type="binding site" evidence="8">
    <location>
        <position position="137"/>
    </location>
    <ligand>
        <name>Fe cation</name>
        <dbReference type="ChEBI" id="CHEBI:24875"/>
    </ligand>
</feature>
<keyword evidence="2" id="KW-0678">Repressor</keyword>
<dbReference type="GO" id="GO:0003700">
    <property type="term" value="F:DNA-binding transcription factor activity"/>
    <property type="evidence" value="ECO:0007669"/>
    <property type="project" value="InterPro"/>
</dbReference>
<keyword evidence="7" id="KW-0479">Metal-binding</keyword>
<evidence type="ECO:0000256" key="7">
    <source>
        <dbReference type="PIRSR" id="PIRSR602481-1"/>
    </source>
</evidence>
<dbReference type="GO" id="GO:0045892">
    <property type="term" value="P:negative regulation of DNA-templated transcription"/>
    <property type="evidence" value="ECO:0007669"/>
    <property type="project" value="TreeGrafter"/>
</dbReference>
<proteinExistence type="inferred from homology"/>
<evidence type="ECO:0000256" key="4">
    <source>
        <dbReference type="ARBA" id="ARBA00023015"/>
    </source>
</evidence>
<evidence type="ECO:0000256" key="3">
    <source>
        <dbReference type="ARBA" id="ARBA00022833"/>
    </source>
</evidence>
<feature type="binding site" evidence="7">
    <location>
        <position position="145"/>
    </location>
    <ligand>
        <name>Zn(2+)</name>
        <dbReference type="ChEBI" id="CHEBI:29105"/>
    </ligand>
</feature>
<dbReference type="GO" id="GO:0008270">
    <property type="term" value="F:zinc ion binding"/>
    <property type="evidence" value="ECO:0007669"/>
    <property type="project" value="TreeGrafter"/>
</dbReference>
<dbReference type="Proteomes" id="UP000503399">
    <property type="component" value="Chromosome"/>
</dbReference>
<dbReference type="GO" id="GO:1900376">
    <property type="term" value="P:regulation of secondary metabolite biosynthetic process"/>
    <property type="evidence" value="ECO:0007669"/>
    <property type="project" value="TreeGrafter"/>
</dbReference>
<evidence type="ECO:0000256" key="8">
    <source>
        <dbReference type="PIRSR" id="PIRSR602481-2"/>
    </source>
</evidence>
<name>A0A6F8ZEP2_9FIRM</name>
<reference evidence="9 10" key="1">
    <citation type="submission" date="2020-02" db="EMBL/GenBank/DDBJ databases">
        <authorList>
            <person name="Hogendoorn C."/>
        </authorList>
    </citation>
    <scope>NUCLEOTIDE SEQUENCE [LARGE SCALE GENOMIC DNA]</scope>
    <source>
        <strain evidence="9">R501</strain>
    </source>
</reference>
<protein>
    <submittedName>
        <fullName evidence="9">Transcriptional repressor</fullName>
    </submittedName>
</protein>
<evidence type="ECO:0000256" key="2">
    <source>
        <dbReference type="ARBA" id="ARBA00022491"/>
    </source>
</evidence>
<dbReference type="AlphaFoldDB" id="A0A6F8ZEP2"/>
<sequence>MADAEEKPSRSGAEQLLASTLREHGLRVTPDRLQLFRTLEAASAPLSITEISKRMEPLGINQATVYRILERFTAISVTHSVLLPHGVVAYELVPPFAEHHHHLVCSRCGRVINFYNPELDQAIQAVAKNYGFTVTSHMVEVHGLCTECAKAHREKKTAR</sequence>
<dbReference type="InterPro" id="IPR036388">
    <property type="entry name" value="WH-like_DNA-bd_sf"/>
</dbReference>
<keyword evidence="5" id="KW-0238">DNA-binding</keyword>
<evidence type="ECO:0000256" key="1">
    <source>
        <dbReference type="ARBA" id="ARBA00007957"/>
    </source>
</evidence>
<dbReference type="Gene3D" id="3.30.1490.190">
    <property type="match status" value="1"/>
</dbReference>
<comment type="cofactor">
    <cofactor evidence="8">
        <name>Mn(2+)</name>
        <dbReference type="ChEBI" id="CHEBI:29035"/>
    </cofactor>
    <cofactor evidence="8">
        <name>Fe(2+)</name>
        <dbReference type="ChEBI" id="CHEBI:29033"/>
    </cofactor>
    <text evidence="8">Binds 1 Mn(2+) or Fe(2+) ion per subunit.</text>
</comment>
<dbReference type="GO" id="GO:0000976">
    <property type="term" value="F:transcription cis-regulatory region binding"/>
    <property type="evidence" value="ECO:0007669"/>
    <property type="project" value="TreeGrafter"/>
</dbReference>
<feature type="binding site" evidence="8">
    <location>
        <position position="99"/>
    </location>
    <ligand>
        <name>Fe cation</name>
        <dbReference type="ChEBI" id="CHEBI:24875"/>
    </ligand>
</feature>
<organism evidence="9 10">
    <name type="scientific">Candidatus Hydrogenisulfobacillus filiaventi</name>
    <dbReference type="NCBI Taxonomy" id="2707344"/>
    <lineage>
        <taxon>Bacteria</taxon>
        <taxon>Bacillati</taxon>
        <taxon>Bacillota</taxon>
        <taxon>Clostridia</taxon>
        <taxon>Eubacteriales</taxon>
        <taxon>Clostridiales Family XVII. Incertae Sedis</taxon>
        <taxon>Candidatus Hydrogenisulfobacillus</taxon>
    </lineage>
</organism>
<comment type="similarity">
    <text evidence="1">Belongs to the Fur family.</text>
</comment>
<keyword evidence="6" id="KW-0804">Transcription</keyword>
<dbReference type="KEGG" id="hfv:R50_0607"/>
<keyword evidence="3 7" id="KW-0862">Zinc</keyword>
<dbReference type="CDD" id="cd07153">
    <property type="entry name" value="Fur_like"/>
    <property type="match status" value="1"/>
</dbReference>
<gene>
    <name evidence="9" type="ORF">R50_0607</name>
</gene>
<feature type="binding site" evidence="7">
    <location>
        <position position="148"/>
    </location>
    <ligand>
        <name>Zn(2+)</name>
        <dbReference type="ChEBI" id="CHEBI:29105"/>
    </ligand>
</feature>
<keyword evidence="10" id="KW-1185">Reference proteome</keyword>
<keyword evidence="8" id="KW-0408">Iron</keyword>
<dbReference type="EMBL" id="LR778114">
    <property type="protein sequence ID" value="CAB1128113.1"/>
    <property type="molecule type" value="Genomic_DNA"/>
</dbReference>
<dbReference type="InterPro" id="IPR043135">
    <property type="entry name" value="Fur_C"/>
</dbReference>
<dbReference type="PANTHER" id="PTHR33202">
    <property type="entry name" value="ZINC UPTAKE REGULATION PROTEIN"/>
    <property type="match status" value="1"/>
</dbReference>
<dbReference type="GO" id="GO:0005829">
    <property type="term" value="C:cytosol"/>
    <property type="evidence" value="ECO:0007669"/>
    <property type="project" value="TreeGrafter"/>
</dbReference>
<evidence type="ECO:0000256" key="6">
    <source>
        <dbReference type="ARBA" id="ARBA00023163"/>
    </source>
</evidence>
<dbReference type="PANTHER" id="PTHR33202:SF6">
    <property type="entry name" value="ZINC UPTAKE REGULATION PROTEIN"/>
    <property type="match status" value="1"/>
</dbReference>
<evidence type="ECO:0000313" key="10">
    <source>
        <dbReference type="Proteomes" id="UP000503399"/>
    </source>
</evidence>
<evidence type="ECO:0000313" key="9">
    <source>
        <dbReference type="EMBL" id="CAB1128113.1"/>
    </source>
</evidence>
<dbReference type="Pfam" id="PF01475">
    <property type="entry name" value="FUR"/>
    <property type="match status" value="1"/>
</dbReference>
<dbReference type="InterPro" id="IPR036390">
    <property type="entry name" value="WH_DNA-bd_sf"/>
</dbReference>
<comment type="cofactor">
    <cofactor evidence="7">
        <name>Zn(2+)</name>
        <dbReference type="ChEBI" id="CHEBI:29105"/>
    </cofactor>
    <text evidence="7">Binds 1 zinc ion per subunit.</text>
</comment>
<keyword evidence="4" id="KW-0805">Transcription regulation</keyword>
<dbReference type="SUPFAM" id="SSF46785">
    <property type="entry name" value="Winged helix' DNA-binding domain"/>
    <property type="match status" value="1"/>
</dbReference>